<dbReference type="OrthoDB" id="9805316at2"/>
<evidence type="ECO:0000256" key="5">
    <source>
        <dbReference type="ARBA" id="ARBA00022842"/>
    </source>
</evidence>
<comment type="cofactor">
    <cofactor evidence="1">
        <name>Mg(2+)</name>
        <dbReference type="ChEBI" id="CHEBI:18420"/>
    </cofactor>
</comment>
<evidence type="ECO:0000256" key="6">
    <source>
        <dbReference type="RuleBase" id="RU004466"/>
    </source>
</evidence>
<dbReference type="AlphaFoldDB" id="V5WHI3"/>
<sequence>MNELYSRKDEIEGKITRHTREFLEKFGHVSSFSSQLVTRLTDFALRGKHIRGSLVPFTYALLPGREVSFDAITDVAAALEILQSMLLIHDDIMDQDELRRGKAAIHALYMNDGRTLGVTDPAHYGESLGICAGDVATFLAMRIVASMEADDGLVRSVERFIADELMLVGLSQMQDVHHGQIDGSMVGYDDIIRTYRYKTGRYTFSLPMSLAGLLRGSSHDIRQILEKTGELIGIIFQIKDDELGLFGNPESTGKPNDSDLREGKKTVYVQLLRDLLKDEQRKKLDRILQEYRGPADQEWVLDLMNTHGIREQVEADLLRYRKEIDDILSSLPEEVAELRQGLEKLTDYNMSRSR</sequence>
<dbReference type="InterPro" id="IPR008949">
    <property type="entry name" value="Isoprenoid_synthase_dom_sf"/>
</dbReference>
<dbReference type="STRING" id="1307761.L21SP2_1900"/>
<dbReference type="EMBL" id="CP006939">
    <property type="protein sequence ID" value="AHC15273.1"/>
    <property type="molecule type" value="Genomic_DNA"/>
</dbReference>
<protein>
    <submittedName>
        <fullName evidence="7">Geranylgeranyl diphosphate synthase</fullName>
        <ecNumber evidence="7">2.5.1.29</ecNumber>
    </submittedName>
</protein>
<dbReference type="SFLD" id="SFLDS00005">
    <property type="entry name" value="Isoprenoid_Synthase_Type_I"/>
    <property type="match status" value="1"/>
</dbReference>
<dbReference type="SUPFAM" id="SSF48576">
    <property type="entry name" value="Terpenoid synthases"/>
    <property type="match status" value="1"/>
</dbReference>
<evidence type="ECO:0000256" key="3">
    <source>
        <dbReference type="ARBA" id="ARBA00022679"/>
    </source>
</evidence>
<organism evidence="7 8">
    <name type="scientific">Salinispira pacifica</name>
    <dbReference type="NCBI Taxonomy" id="1307761"/>
    <lineage>
        <taxon>Bacteria</taxon>
        <taxon>Pseudomonadati</taxon>
        <taxon>Spirochaetota</taxon>
        <taxon>Spirochaetia</taxon>
        <taxon>Spirochaetales</taxon>
        <taxon>Spirochaetaceae</taxon>
        <taxon>Salinispira</taxon>
    </lineage>
</organism>
<evidence type="ECO:0000313" key="8">
    <source>
        <dbReference type="Proteomes" id="UP000018680"/>
    </source>
</evidence>
<dbReference type="PATRIC" id="fig|1307761.3.peg.1893"/>
<dbReference type="InterPro" id="IPR033749">
    <property type="entry name" value="Polyprenyl_synt_CS"/>
</dbReference>
<dbReference type="KEGG" id="slr:L21SP2_1900"/>
<evidence type="ECO:0000256" key="2">
    <source>
        <dbReference type="ARBA" id="ARBA00006706"/>
    </source>
</evidence>
<name>V5WHI3_9SPIO</name>
<dbReference type="PANTHER" id="PTHR12001:SF85">
    <property type="entry name" value="SHORT CHAIN ISOPRENYL DIPHOSPHATE SYNTHASE"/>
    <property type="match status" value="1"/>
</dbReference>
<evidence type="ECO:0000256" key="4">
    <source>
        <dbReference type="ARBA" id="ARBA00022723"/>
    </source>
</evidence>
<dbReference type="GO" id="GO:0004311">
    <property type="term" value="F:geranylgeranyl diphosphate synthase activity"/>
    <property type="evidence" value="ECO:0007669"/>
    <property type="project" value="UniProtKB-EC"/>
</dbReference>
<evidence type="ECO:0000256" key="1">
    <source>
        <dbReference type="ARBA" id="ARBA00001946"/>
    </source>
</evidence>
<reference evidence="7 8" key="1">
    <citation type="journal article" date="2015" name="Stand. Genomic Sci.">
        <title>Complete genome sequence and description of Salinispira pacifica gen. nov., sp. nov., a novel spirochaete isolated form a hypersaline microbial mat.</title>
        <authorList>
            <person name="Ben Hania W."/>
            <person name="Joseph M."/>
            <person name="Schumann P."/>
            <person name="Bunk B."/>
            <person name="Fiebig A."/>
            <person name="Sproer C."/>
            <person name="Klenk H.P."/>
            <person name="Fardeau M.L."/>
            <person name="Spring S."/>
        </authorList>
    </citation>
    <scope>NUCLEOTIDE SEQUENCE [LARGE SCALE GENOMIC DNA]</scope>
    <source>
        <strain evidence="7 8">L21-RPul-D2</strain>
    </source>
</reference>
<dbReference type="Pfam" id="PF00348">
    <property type="entry name" value="polyprenyl_synt"/>
    <property type="match status" value="1"/>
</dbReference>
<dbReference type="Proteomes" id="UP000018680">
    <property type="component" value="Chromosome"/>
</dbReference>
<keyword evidence="5" id="KW-0460">Magnesium</keyword>
<keyword evidence="3 6" id="KW-0808">Transferase</keyword>
<dbReference type="PANTHER" id="PTHR12001">
    <property type="entry name" value="GERANYLGERANYL PYROPHOSPHATE SYNTHASE"/>
    <property type="match status" value="1"/>
</dbReference>
<evidence type="ECO:0000313" key="7">
    <source>
        <dbReference type="EMBL" id="AHC15273.1"/>
    </source>
</evidence>
<dbReference type="PROSITE" id="PS00723">
    <property type="entry name" value="POLYPRENYL_SYNTHASE_1"/>
    <property type="match status" value="1"/>
</dbReference>
<dbReference type="GO" id="GO:0008299">
    <property type="term" value="P:isoprenoid biosynthetic process"/>
    <property type="evidence" value="ECO:0007669"/>
    <property type="project" value="InterPro"/>
</dbReference>
<proteinExistence type="inferred from homology"/>
<accession>V5WHI3</accession>
<comment type="similarity">
    <text evidence="2 6">Belongs to the FPP/GGPP synthase family.</text>
</comment>
<dbReference type="RefSeq" id="WP_024268190.1">
    <property type="nucleotide sequence ID" value="NC_023035.1"/>
</dbReference>
<gene>
    <name evidence="7" type="ORF">L21SP2_1900</name>
</gene>
<dbReference type="eggNOG" id="COG0142">
    <property type="taxonomic scope" value="Bacteria"/>
</dbReference>
<dbReference type="InterPro" id="IPR000092">
    <property type="entry name" value="Polyprenyl_synt"/>
</dbReference>
<keyword evidence="4" id="KW-0479">Metal-binding</keyword>
<dbReference type="Gene3D" id="1.10.600.10">
    <property type="entry name" value="Farnesyl Diphosphate Synthase"/>
    <property type="match status" value="1"/>
</dbReference>
<dbReference type="GO" id="GO:0046872">
    <property type="term" value="F:metal ion binding"/>
    <property type="evidence" value="ECO:0007669"/>
    <property type="project" value="UniProtKB-KW"/>
</dbReference>
<dbReference type="EC" id="2.5.1.29" evidence="7"/>
<dbReference type="HOGENOM" id="CLU_014015_2_1_12"/>
<keyword evidence="8" id="KW-1185">Reference proteome</keyword>